<dbReference type="SUPFAM" id="SSF69618">
    <property type="entry name" value="HemD-like"/>
    <property type="match status" value="1"/>
</dbReference>
<reference evidence="3" key="1">
    <citation type="submission" date="2018-08" db="EMBL/GenBank/DDBJ databases">
        <authorList>
            <person name="Rodrigo-Torres L."/>
            <person name="Arahal R. D."/>
            <person name="Lucena T."/>
        </authorList>
    </citation>
    <scope>NUCLEOTIDE SEQUENCE [LARGE SCALE GENOMIC DNA]</scope>
    <source>
        <strain evidence="3">CECT 7235</strain>
    </source>
</reference>
<protein>
    <recommendedName>
        <fullName evidence="1">Tetrapyrrole biosynthesis uroporphyrinogen III synthase domain-containing protein</fullName>
    </recommendedName>
</protein>
<sequence length="239" mass="25155">MACLLLTRPRASAESFAAAAGWVGDLVISPVLQVVFYNVDPPAPDEAVIVTSQHGVDALVRATDHRDWPVWCVGPRCLEAARDAGFCNLHDGGGTAQCLFDMLCDTRPDRMLVHMRGTHVVTDLTGRLNAAGLRARAVPCYDQQASPLTAAAQACLQAPGAVLLPVFSPRSAAIFAQEWRAITAPQAQLHAVAISPAAASGLESVPTTSVHIADTPDQPGMLAALARAQAALEPDQNPR</sequence>
<feature type="domain" description="Tetrapyrrole biosynthesis uroporphyrinogen III synthase" evidence="1">
    <location>
        <begin position="46"/>
        <end position="222"/>
    </location>
</feature>
<evidence type="ECO:0000313" key="2">
    <source>
        <dbReference type="EMBL" id="SUZ30396.1"/>
    </source>
</evidence>
<dbReference type="Gene3D" id="3.40.50.10090">
    <property type="match status" value="2"/>
</dbReference>
<proteinExistence type="predicted"/>
<dbReference type="GO" id="GO:0033014">
    <property type="term" value="P:tetrapyrrole biosynthetic process"/>
    <property type="evidence" value="ECO:0007669"/>
    <property type="project" value="InterPro"/>
</dbReference>
<dbReference type="Pfam" id="PF02602">
    <property type="entry name" value="HEM4"/>
    <property type="match status" value="1"/>
</dbReference>
<gene>
    <name evidence="2" type="ORF">ROE7235_00116</name>
</gene>
<dbReference type="AlphaFoldDB" id="A0A3B0MR12"/>
<dbReference type="Proteomes" id="UP000272908">
    <property type="component" value="Unassembled WGS sequence"/>
</dbReference>
<keyword evidence="3" id="KW-1185">Reference proteome</keyword>
<accession>A0A3B0MR12</accession>
<dbReference type="InterPro" id="IPR036108">
    <property type="entry name" value="4pyrrol_syn_uPrphyn_synt_sf"/>
</dbReference>
<evidence type="ECO:0000313" key="3">
    <source>
        <dbReference type="Proteomes" id="UP000272908"/>
    </source>
</evidence>
<name>A0A3B0MR12_9RHOB</name>
<dbReference type="GO" id="GO:0004852">
    <property type="term" value="F:uroporphyrinogen-III synthase activity"/>
    <property type="evidence" value="ECO:0007669"/>
    <property type="project" value="InterPro"/>
</dbReference>
<dbReference type="RefSeq" id="WP_121092707.1">
    <property type="nucleotide sequence ID" value="NZ_UIHC01000001.1"/>
</dbReference>
<evidence type="ECO:0000259" key="1">
    <source>
        <dbReference type="Pfam" id="PF02602"/>
    </source>
</evidence>
<dbReference type="InterPro" id="IPR003754">
    <property type="entry name" value="4pyrrol_synth_uPrphyn_synth"/>
</dbReference>
<dbReference type="CDD" id="cd06578">
    <property type="entry name" value="HemD"/>
    <property type="match status" value="1"/>
</dbReference>
<dbReference type="OrthoDB" id="7204250at2"/>
<dbReference type="EMBL" id="UIHC01000001">
    <property type="protein sequence ID" value="SUZ30396.1"/>
    <property type="molecule type" value="Genomic_DNA"/>
</dbReference>
<organism evidence="2 3">
    <name type="scientific">Roseinatronobacter ekhonensis</name>
    <dbReference type="NCBI Taxonomy" id="254356"/>
    <lineage>
        <taxon>Bacteria</taxon>
        <taxon>Pseudomonadati</taxon>
        <taxon>Pseudomonadota</taxon>
        <taxon>Alphaproteobacteria</taxon>
        <taxon>Rhodobacterales</taxon>
        <taxon>Paracoccaceae</taxon>
        <taxon>Roseinatronobacter</taxon>
    </lineage>
</organism>